<dbReference type="AlphaFoldDB" id="A0A9W8AFJ3"/>
<feature type="transmembrane region" description="Helical" evidence="1">
    <location>
        <begin position="313"/>
        <end position="335"/>
    </location>
</feature>
<evidence type="ECO:0000313" key="3">
    <source>
        <dbReference type="Proteomes" id="UP001150569"/>
    </source>
</evidence>
<feature type="transmembrane region" description="Helical" evidence="1">
    <location>
        <begin position="167"/>
        <end position="195"/>
    </location>
</feature>
<sequence length="353" mass="38784">MDNPRYTWGSGTTLAKEPAPRRWLTGEESSWDTAPTTTLGRTTLAVVLTQAVLTTILQSLVLASQYHQIRLAKSLRDRLPSPRINDMATLGAVSIGSFVLILSTYLALFYWWRAIARRCPVRTAALIGFNSVLTCLGFLLTLDIPVLTRPNVVRVMATSTIQFARHLPAYTILTSIILVICTLALTALGVALNLLPPLPDVTFYTDDLLTRVRRTFAFLAFSACVMSMAESMAFLVVDSNPANILHFVGGVIVTALIPALGYLCLQNVTHLCYLGYLATQLLAIAYFIAALVITANRSPPMQYMSGNATMLAYLFIAFSLTMIVGLLAITGFQYYQIIRVWSKARQAATPMET</sequence>
<evidence type="ECO:0000313" key="2">
    <source>
        <dbReference type="EMBL" id="KAJ1928249.1"/>
    </source>
</evidence>
<feature type="transmembrane region" description="Helical" evidence="1">
    <location>
        <begin position="44"/>
        <end position="67"/>
    </location>
</feature>
<feature type="transmembrane region" description="Helical" evidence="1">
    <location>
        <begin position="243"/>
        <end position="265"/>
    </location>
</feature>
<feature type="transmembrane region" description="Helical" evidence="1">
    <location>
        <begin position="216"/>
        <end position="237"/>
    </location>
</feature>
<dbReference type="EMBL" id="JANBPT010000082">
    <property type="protein sequence ID" value="KAJ1928249.1"/>
    <property type="molecule type" value="Genomic_DNA"/>
</dbReference>
<protein>
    <submittedName>
        <fullName evidence="2">Uncharacterized protein</fullName>
    </submittedName>
</protein>
<proteinExistence type="predicted"/>
<dbReference type="Proteomes" id="UP001150569">
    <property type="component" value="Unassembled WGS sequence"/>
</dbReference>
<keyword evidence="1" id="KW-1133">Transmembrane helix</keyword>
<keyword evidence="1" id="KW-0812">Transmembrane</keyword>
<organism evidence="2 3">
    <name type="scientific">Tieghemiomyces parasiticus</name>
    <dbReference type="NCBI Taxonomy" id="78921"/>
    <lineage>
        <taxon>Eukaryota</taxon>
        <taxon>Fungi</taxon>
        <taxon>Fungi incertae sedis</taxon>
        <taxon>Zoopagomycota</taxon>
        <taxon>Kickxellomycotina</taxon>
        <taxon>Dimargaritomycetes</taxon>
        <taxon>Dimargaritales</taxon>
        <taxon>Dimargaritaceae</taxon>
        <taxon>Tieghemiomyces</taxon>
    </lineage>
</organism>
<reference evidence="2" key="1">
    <citation type="submission" date="2022-07" db="EMBL/GenBank/DDBJ databases">
        <title>Phylogenomic reconstructions and comparative analyses of Kickxellomycotina fungi.</title>
        <authorList>
            <person name="Reynolds N.K."/>
            <person name="Stajich J.E."/>
            <person name="Barry K."/>
            <person name="Grigoriev I.V."/>
            <person name="Crous P."/>
            <person name="Smith M.E."/>
        </authorList>
    </citation>
    <scope>NUCLEOTIDE SEQUENCE</scope>
    <source>
        <strain evidence="2">RSA 861</strain>
    </source>
</reference>
<keyword evidence="3" id="KW-1185">Reference proteome</keyword>
<feature type="transmembrane region" description="Helical" evidence="1">
    <location>
        <begin position="272"/>
        <end position="293"/>
    </location>
</feature>
<name>A0A9W8AFJ3_9FUNG</name>
<accession>A0A9W8AFJ3</accession>
<gene>
    <name evidence="2" type="ORF">IWQ60_002229</name>
</gene>
<feature type="transmembrane region" description="Helical" evidence="1">
    <location>
        <begin position="87"/>
        <end position="112"/>
    </location>
</feature>
<comment type="caution">
    <text evidence="2">The sequence shown here is derived from an EMBL/GenBank/DDBJ whole genome shotgun (WGS) entry which is preliminary data.</text>
</comment>
<evidence type="ECO:0000256" key="1">
    <source>
        <dbReference type="SAM" id="Phobius"/>
    </source>
</evidence>
<keyword evidence="1" id="KW-0472">Membrane</keyword>
<dbReference type="OrthoDB" id="5549692at2759"/>
<feature type="transmembrane region" description="Helical" evidence="1">
    <location>
        <begin position="124"/>
        <end position="147"/>
    </location>
</feature>